<dbReference type="GO" id="GO:0008168">
    <property type="term" value="F:methyltransferase activity"/>
    <property type="evidence" value="ECO:0007669"/>
    <property type="project" value="UniProtKB-KW"/>
</dbReference>
<feature type="domain" description="Methyltransferase FkbM" evidence="2">
    <location>
        <begin position="322"/>
        <end position="484"/>
    </location>
</feature>
<sequence>MNSIARTGLDIKVAFESGFKRKTLPVSRHEDIQDNIPIVTVHAPSDSDKVPHQIWFKRLLRAVAKYIYRLLKPAVRPIAFRVRRYLIDGLRQEIQQEIQRASAATAQEIQQEIQRASAATAQEIQQEIQTASAATAQEIQQEIQRASAATAQEIQQEIQTASAATAQEIQQEIQTASAATAQEIQQEIQTASAATAQEIQQEIQTASAATAQEIQQEIQTASAATAQEIQRASASTLASFQLLRGDLLSRLDLIEIYTAGAARKIAINCGAGEVLVRTQVGFLLCAASDHALLSCLLDTGELERGTRILIQKYLRPGDVYVDVGANVGMHTLAAARAMQGQGKIIAFEPFEPTMRMLEKSIWMNGFSKMTEIHQAAVSNTAGHKQLFIGATSGHHSLFPLEPSPNNAQGPMEVTSVRLDGVIASGQRIDLMKIDAEGAELEVIEGGTSLIAGNPDIALIVEFGSSHLRRIGSTPSQWFASFSQLGLDCRVINHESGALECWSLDELEQTESVNLFFARAESAAWGRLS</sequence>
<feature type="coiled-coil region" evidence="1">
    <location>
        <begin position="87"/>
        <end position="156"/>
    </location>
</feature>
<evidence type="ECO:0000256" key="1">
    <source>
        <dbReference type="SAM" id="Coils"/>
    </source>
</evidence>
<reference evidence="3" key="1">
    <citation type="submission" date="2020-05" db="EMBL/GenBank/DDBJ databases">
        <title>Identification of trans-AT polyketide cluster in two marine bacteria, producers of a novel glutaramide-containing polyketide sesbanimide D and analogs.</title>
        <authorList>
            <person name="Kacar D."/>
            <person name="Rodriguez P."/>
            <person name="Canedo L."/>
            <person name="Gonzalez E."/>
            <person name="Galan B."/>
            <person name="De La Calle F."/>
            <person name="Garcia J.L."/>
        </authorList>
    </citation>
    <scope>NUCLEOTIDE SEQUENCE</scope>
    <source>
        <strain evidence="3">PHM038</strain>
    </source>
</reference>
<keyword evidence="1" id="KW-0175">Coiled coil</keyword>
<dbReference type="Proteomes" id="UP000598467">
    <property type="component" value="Unassembled WGS sequence"/>
</dbReference>
<keyword evidence="3" id="KW-0808">Transferase</keyword>
<dbReference type="EMBL" id="JABFCZ010000047">
    <property type="protein sequence ID" value="MBD1549630.1"/>
    <property type="molecule type" value="Genomic_DNA"/>
</dbReference>
<evidence type="ECO:0000313" key="3">
    <source>
        <dbReference type="EMBL" id="MBD1549630.1"/>
    </source>
</evidence>
<proteinExistence type="predicted"/>
<dbReference type="GO" id="GO:0032259">
    <property type="term" value="P:methylation"/>
    <property type="evidence" value="ECO:0007669"/>
    <property type="project" value="UniProtKB-KW"/>
</dbReference>
<organism evidence="3 4">
    <name type="scientific">Roseibium aggregatum</name>
    <dbReference type="NCBI Taxonomy" id="187304"/>
    <lineage>
        <taxon>Bacteria</taxon>
        <taxon>Pseudomonadati</taxon>
        <taxon>Pseudomonadota</taxon>
        <taxon>Alphaproteobacteria</taxon>
        <taxon>Hyphomicrobiales</taxon>
        <taxon>Stappiaceae</taxon>
        <taxon>Roseibium</taxon>
    </lineage>
</organism>
<dbReference type="Pfam" id="PF05050">
    <property type="entry name" value="Methyltransf_21"/>
    <property type="match status" value="1"/>
</dbReference>
<dbReference type="Gene3D" id="3.40.50.150">
    <property type="entry name" value="Vaccinia Virus protein VP39"/>
    <property type="match status" value="1"/>
</dbReference>
<dbReference type="RefSeq" id="WP_190294322.1">
    <property type="nucleotide sequence ID" value="NZ_JABFCZ010000047.1"/>
</dbReference>
<dbReference type="InterPro" id="IPR029063">
    <property type="entry name" value="SAM-dependent_MTases_sf"/>
</dbReference>
<dbReference type="NCBIfam" id="TIGR01444">
    <property type="entry name" value="fkbM_fam"/>
    <property type="match status" value="1"/>
</dbReference>
<comment type="caution">
    <text evidence="3">The sequence shown here is derived from an EMBL/GenBank/DDBJ whole genome shotgun (WGS) entry which is preliminary data.</text>
</comment>
<dbReference type="AlphaFoldDB" id="A0A926P3R1"/>
<dbReference type="PANTHER" id="PTHR34203:SF13">
    <property type="entry name" value="EXPRESSED PROTEIN"/>
    <property type="match status" value="1"/>
</dbReference>
<protein>
    <submittedName>
        <fullName evidence="3">FkbM family methyltransferase</fullName>
    </submittedName>
</protein>
<dbReference type="InterPro" id="IPR006342">
    <property type="entry name" value="FkbM_mtfrase"/>
</dbReference>
<name>A0A926P3R1_9HYPH</name>
<accession>A0A926P3R1</accession>
<gene>
    <name evidence="3" type="ORF">HK439_25525</name>
</gene>
<evidence type="ECO:0000313" key="4">
    <source>
        <dbReference type="Proteomes" id="UP000598467"/>
    </source>
</evidence>
<dbReference type="SUPFAM" id="SSF53335">
    <property type="entry name" value="S-adenosyl-L-methionine-dependent methyltransferases"/>
    <property type="match status" value="1"/>
</dbReference>
<evidence type="ECO:0000259" key="2">
    <source>
        <dbReference type="Pfam" id="PF05050"/>
    </source>
</evidence>
<dbReference type="InterPro" id="IPR052514">
    <property type="entry name" value="SAM-dependent_MTase"/>
</dbReference>
<dbReference type="PANTHER" id="PTHR34203">
    <property type="entry name" value="METHYLTRANSFERASE, FKBM FAMILY PROTEIN"/>
    <property type="match status" value="1"/>
</dbReference>
<keyword evidence="3" id="KW-0489">Methyltransferase</keyword>